<dbReference type="SUPFAM" id="SSF52540">
    <property type="entry name" value="P-loop containing nucleoside triphosphate hydrolases"/>
    <property type="match status" value="1"/>
</dbReference>
<evidence type="ECO:0000256" key="1">
    <source>
        <dbReference type="SAM" id="Coils"/>
    </source>
</evidence>
<proteinExistence type="predicted"/>
<dbReference type="PANTHER" id="PTHR32114:SF2">
    <property type="entry name" value="ABC TRANSPORTER ABCH.3"/>
    <property type="match status" value="1"/>
</dbReference>
<dbReference type="GO" id="GO:0051276">
    <property type="term" value="P:chromosome organization"/>
    <property type="evidence" value="ECO:0007669"/>
    <property type="project" value="UniProtKB-ARBA"/>
</dbReference>
<feature type="region of interest" description="Disordered" evidence="2">
    <location>
        <begin position="842"/>
        <end position="890"/>
    </location>
</feature>
<comment type="caution">
    <text evidence="4">The sequence shown here is derived from an EMBL/GenBank/DDBJ whole genome shotgun (WGS) entry which is preliminary data.</text>
</comment>
<feature type="compositionally biased region" description="Gly residues" evidence="2">
    <location>
        <begin position="910"/>
        <end position="922"/>
    </location>
</feature>
<dbReference type="Proteomes" id="UP000239649">
    <property type="component" value="Unassembled WGS sequence"/>
</dbReference>
<dbReference type="Gene3D" id="3.40.50.300">
    <property type="entry name" value="P-loop containing nucleotide triphosphate hydrolases"/>
    <property type="match status" value="2"/>
</dbReference>
<feature type="coiled-coil region" evidence="1">
    <location>
        <begin position="608"/>
        <end position="635"/>
    </location>
</feature>
<dbReference type="PANTHER" id="PTHR32114">
    <property type="entry name" value="ABC TRANSPORTER ABCH.3"/>
    <property type="match status" value="1"/>
</dbReference>
<feature type="region of interest" description="Disordered" evidence="2">
    <location>
        <begin position="906"/>
        <end position="930"/>
    </location>
</feature>
<dbReference type="InterPro" id="IPR029052">
    <property type="entry name" value="Metallo-depent_PP-like"/>
</dbReference>
<dbReference type="OrthoDB" id="18797at2759"/>
<dbReference type="STRING" id="554055.A0A2P6V0B3"/>
<keyword evidence="5" id="KW-1185">Reference proteome</keyword>
<dbReference type="InterPro" id="IPR027417">
    <property type="entry name" value="P-loop_NTPase"/>
</dbReference>
<gene>
    <name evidence="4" type="ORF">C2E20_8800</name>
</gene>
<evidence type="ECO:0000313" key="4">
    <source>
        <dbReference type="EMBL" id="PSC67536.1"/>
    </source>
</evidence>
<reference evidence="4 5" key="1">
    <citation type="journal article" date="2018" name="Plant J.">
        <title>Genome sequences of Chlorella sorokiniana UTEX 1602 and Micractinium conductrix SAG 241.80: implications to maltose excretion by a green alga.</title>
        <authorList>
            <person name="Arriola M.B."/>
            <person name="Velmurugan N."/>
            <person name="Zhang Y."/>
            <person name="Plunkett M.H."/>
            <person name="Hondzo H."/>
            <person name="Barney B.M."/>
        </authorList>
    </citation>
    <scope>NUCLEOTIDE SEQUENCE [LARGE SCALE GENOMIC DNA]</scope>
    <source>
        <strain evidence="4 5">SAG 241.80</strain>
    </source>
</reference>
<dbReference type="EMBL" id="LHPF02000056">
    <property type="protein sequence ID" value="PSC67536.1"/>
    <property type="molecule type" value="Genomic_DNA"/>
</dbReference>
<name>A0A2P6V0B3_9CHLO</name>
<evidence type="ECO:0000313" key="5">
    <source>
        <dbReference type="Proteomes" id="UP000239649"/>
    </source>
</evidence>
<dbReference type="Gene3D" id="3.60.21.10">
    <property type="match status" value="1"/>
</dbReference>
<feature type="coiled-coil region" evidence="1">
    <location>
        <begin position="953"/>
        <end position="987"/>
    </location>
</feature>
<feature type="coiled-coil region" evidence="1">
    <location>
        <begin position="1240"/>
        <end position="1267"/>
    </location>
</feature>
<accession>A0A2P6V0B3</accession>
<feature type="coiled-coil region" evidence="1">
    <location>
        <begin position="1015"/>
        <end position="1042"/>
    </location>
</feature>
<evidence type="ECO:0000256" key="2">
    <source>
        <dbReference type="SAM" id="MobiDB-lite"/>
    </source>
</evidence>
<feature type="region of interest" description="Disordered" evidence="2">
    <location>
        <begin position="1174"/>
        <end position="1193"/>
    </location>
</feature>
<protein>
    <submittedName>
        <fullName evidence="4">ABC transporter (ISS)</fullName>
    </submittedName>
</protein>
<evidence type="ECO:0000259" key="3">
    <source>
        <dbReference type="Pfam" id="PF02463"/>
    </source>
</evidence>
<feature type="coiled-coil region" evidence="1">
    <location>
        <begin position="1084"/>
        <end position="1163"/>
    </location>
</feature>
<dbReference type="Pfam" id="PF02463">
    <property type="entry name" value="SMC_N"/>
    <property type="match status" value="1"/>
</dbReference>
<dbReference type="SUPFAM" id="SSF56300">
    <property type="entry name" value="Metallo-dependent phosphatases"/>
    <property type="match status" value="1"/>
</dbReference>
<feature type="domain" description="RecF/RecN/SMC N-terminal" evidence="3">
    <location>
        <begin position="438"/>
        <end position="1438"/>
    </location>
</feature>
<keyword evidence="1" id="KW-0175">Coiled coil</keyword>
<dbReference type="InterPro" id="IPR003395">
    <property type="entry name" value="RecF/RecN/SMC_N"/>
</dbReference>
<sequence length="1453" mass="150864">MLLHRTRGICMEVLERVHEEAAARGAGILFLGDFWHTRGALPVEPLNEVIARLAGWRQPTLMLPGNHDQVSLGGEVHALTPLAAANPAIHAFDGPALFLGALWLPYRRDRSRLEAALAAATAGGPAAAAAAAAEHGGGHAALQAVFAHTDILGALMNEAYQAHDGLPPSLFPPDIPTYTGHYHKPHTVPGSRITYIGSPYQVSRAEAGQQKRLLLLDRSAGWEVAEELNLDVGPRYFAAAAVPAARPSAEAAEAAAAGAAEAGEEAAADAAGGEAGAAAGAGPEAAAAAAEAAAAPEFDLQLPEGLRPGDRLLLTLPVAAAKQHAKQLRKLEKQGVEIEVISPPEAAATPRLGAAEGLGPLQLWERYCSWQRLPAGAAAAGAELLRRLLTEDGAGRLEAQHTSLQFSAVEVEGYFSFREPVRYDLSQRGLVVVTGQVQDTAEAGVESNGAGKTALMMAPLWALTGSVDARAEGTSAARLLLSDIINDGSKKARVRVEGTVNGQAFAVERTANKKTSNVAFELDGREMTTQENKLTQELIDSHLGAELLGRVVFYGQSDITALLEASDRAFKAELSKLEDLDVWAAAKNASKAELSSRRDALSEAGAALRERRQQAGALEEQLAGLQQQAGEWAAQHSAAGEALQQEAGGLLAQLQARRQAGAAAVMLGQQAAEALSAELAALQGQLAEFGVAADGIGGSTTAELAAAEARLAAAQQRQLALQEEQQRQQFELGAAAGTAAAAQREVHQMREAGASVAELLQAFLQQNPSLAASSAGSSAAAAEALEGLLERQQQQRRDLEAALQRLTAGRVEVAGQESRLTAKLEQAQRAADELAAAQSAAQQLQAQAAGDGGGGAPPALEDAQRQRRKMQRRLAGAQQRLGDAQGLARERRRQLEEYQSLVDGAVISSGEGGGEGSGGDGTAVGSASHKHTEGTVCDRCQQPISRELFDSNVQRLQAAAEAAAAAAARAEQQASEFEQAVEDLDAAVEAAGDWEEQQAALAAAEQAVAAKAGAADAAAVALQEAEQQLAALVAAVGDADAAAAAQRSAGEQLAAAVAAAEAEAGLQAQRQAMLDDGASAAAAEAEADQKLQAAQQRQEAAQAALQQLEQDAADAAAALAEAQQALQGVAQHAERAARLEQQRAQAEQRRRRLQSQLEVLADLGGGQLATAEAELQQASGSAGTSGSGSSGELAGMAHTDVEAALDAASGAARAALASAADWQQRWRWHGAQPNLPARDAALVAQQLQAAEAQVADVERRQAELEGEAALWKQVDDAFLPKGVVNFVVEGVLGDLQAAASRNLSALTSGMTLTLSPSKPSKKKGDADGTIEQIEKLVHVRLPGSLEMRPRSVRQLSGGERRRVALALALGFSELAAQRGRLRSNLIVLDEVMQHLDGEGCLRVAQLLKQLPYESILVVAQAHSLLTQAFDAVDVVVKAGGHSSVEQGSSAAVS</sequence>
<organism evidence="4 5">
    <name type="scientific">Micractinium conductrix</name>
    <dbReference type="NCBI Taxonomy" id="554055"/>
    <lineage>
        <taxon>Eukaryota</taxon>
        <taxon>Viridiplantae</taxon>
        <taxon>Chlorophyta</taxon>
        <taxon>core chlorophytes</taxon>
        <taxon>Trebouxiophyceae</taxon>
        <taxon>Chlorellales</taxon>
        <taxon>Chlorellaceae</taxon>
        <taxon>Chlorella clade</taxon>
        <taxon>Micractinium</taxon>
    </lineage>
</organism>